<reference evidence="1" key="1">
    <citation type="journal article" date="2021" name="Proc. Natl. Acad. Sci. U.S.A.">
        <title>A Catalog of Tens of Thousands of Viruses from Human Metagenomes Reveals Hidden Associations with Chronic Diseases.</title>
        <authorList>
            <person name="Tisza M.J."/>
            <person name="Buck C.B."/>
        </authorList>
    </citation>
    <scope>NUCLEOTIDE SEQUENCE</scope>
    <source>
        <strain evidence="1">Ctshb19</strain>
    </source>
</reference>
<dbReference type="EMBL" id="BK016086">
    <property type="protein sequence ID" value="DAF93487.1"/>
    <property type="molecule type" value="Genomic_DNA"/>
</dbReference>
<name>A0A8S5UG73_9CAUD</name>
<sequence>MNHEKRIVLDGMKLQEFFDIRLDDSPSKRPVNLEIQVYTHCGVLKREIVGCIRPKDNRAFDIYNPQIVANAVRGWAIHNRYADDDLGDVVKVMAYPFGSLRVENIDRFLLGRLLSLSVSVGVRVCNDGGIAAMQTPVPRNEALMAADLLALRNIYKKGPEARSLRQNFLNKWAEFIDREPEQQITFLGALLAIAESNELPLEWWPAEGGMQYHMGGYLVADAGLTIKVQAYDDLEKNFSWGELEQAINTIQEDVKRFPAIRDMVERKDTVRRDFLHKIHDKLAGLAPSHWEVLIDGARILEFRRPKTLSNNQEVVGTFTTCQDGNGNIYLVWEVRRGLVFAGTEGRHEMPEGNYIIRREFRTHNSLYGPEFEQQILRDMGEV</sequence>
<accession>A0A8S5UG73</accession>
<evidence type="ECO:0000313" key="1">
    <source>
        <dbReference type="EMBL" id="DAF93487.1"/>
    </source>
</evidence>
<proteinExistence type="predicted"/>
<protein>
    <submittedName>
        <fullName evidence="1">Uncharacterized protein</fullName>
    </submittedName>
</protein>
<organism evidence="1">
    <name type="scientific">Myoviridae sp. ctshb19</name>
    <dbReference type="NCBI Taxonomy" id="2825194"/>
    <lineage>
        <taxon>Viruses</taxon>
        <taxon>Duplodnaviria</taxon>
        <taxon>Heunggongvirae</taxon>
        <taxon>Uroviricota</taxon>
        <taxon>Caudoviricetes</taxon>
    </lineage>
</organism>